<evidence type="ECO:0000313" key="9">
    <source>
        <dbReference type="Proteomes" id="UP001605036"/>
    </source>
</evidence>
<evidence type="ECO:0000256" key="2">
    <source>
        <dbReference type="ARBA" id="ARBA00008085"/>
    </source>
</evidence>
<feature type="domain" description="GTP cyclohydrolase I" evidence="7">
    <location>
        <begin position="45"/>
        <end position="194"/>
    </location>
</feature>
<dbReference type="Pfam" id="PF01227">
    <property type="entry name" value="GTP_cyclohydroI"/>
    <property type="match status" value="2"/>
</dbReference>
<evidence type="ECO:0000259" key="7">
    <source>
        <dbReference type="Pfam" id="PF01227"/>
    </source>
</evidence>
<dbReference type="InterPro" id="IPR043133">
    <property type="entry name" value="GTP-CH-I_C/QueF"/>
</dbReference>
<dbReference type="Gene3D" id="1.10.286.10">
    <property type="match status" value="2"/>
</dbReference>
<evidence type="ECO:0000313" key="8">
    <source>
        <dbReference type="EMBL" id="KAL2630688.1"/>
    </source>
</evidence>
<dbReference type="Gene3D" id="3.30.1130.10">
    <property type="match status" value="2"/>
</dbReference>
<name>A0ABD1YJ01_9MARC</name>
<evidence type="ECO:0000256" key="5">
    <source>
        <dbReference type="ARBA" id="ARBA00022801"/>
    </source>
</evidence>
<dbReference type="PROSITE" id="PS00860">
    <property type="entry name" value="GTP_CYCLOHYDROL_1_2"/>
    <property type="match status" value="1"/>
</dbReference>
<evidence type="ECO:0000256" key="4">
    <source>
        <dbReference type="ARBA" id="ARBA00017272"/>
    </source>
</evidence>
<evidence type="ECO:0000256" key="3">
    <source>
        <dbReference type="ARBA" id="ARBA00012715"/>
    </source>
</evidence>
<dbReference type="AlphaFoldDB" id="A0ABD1YJ01"/>
<protein>
    <recommendedName>
        <fullName evidence="4">GTP cyclohydrolase 1</fullName>
        <ecNumber evidence="3">3.5.4.16</ecNumber>
    </recommendedName>
    <alternativeName>
        <fullName evidence="6">GTP cyclohydrolase I</fullName>
    </alternativeName>
</protein>
<comment type="similarity">
    <text evidence="2">Belongs to the GTP cyclohydrolase I family.</text>
</comment>
<evidence type="ECO:0000256" key="6">
    <source>
        <dbReference type="ARBA" id="ARBA00030854"/>
    </source>
</evidence>
<dbReference type="EC" id="3.5.4.16" evidence="3"/>
<proteinExistence type="inferred from homology"/>
<comment type="caution">
    <text evidence="8">The sequence shown here is derived from an EMBL/GenBank/DDBJ whole genome shotgun (WGS) entry which is preliminary data.</text>
</comment>
<keyword evidence="9" id="KW-1185">Reference proteome</keyword>
<dbReference type="SUPFAM" id="SSF55620">
    <property type="entry name" value="Tetrahydrobiopterin biosynthesis enzymes-like"/>
    <property type="match status" value="2"/>
</dbReference>
<dbReference type="Proteomes" id="UP001605036">
    <property type="component" value="Unassembled WGS sequence"/>
</dbReference>
<dbReference type="GO" id="GO:0003934">
    <property type="term" value="F:GTP cyclohydrolase I activity"/>
    <property type="evidence" value="ECO:0007669"/>
    <property type="project" value="UniProtKB-EC"/>
</dbReference>
<sequence>MPCPSFPVSIWEDEHEECGGCEAGHFKVPMESIVDRRTSSELQMAAAVKILLKEIGEDVEREGILKTPLRVAKAFQSFVSGYGLSPEAIIGGALFTEAGTDGGTGGGSGGMVVVRKIDSFALCDTCLLPFRLRSHVAYIPSGQRVVGLSKLPRVVSMLSRRLQNPQKLCNELVQALYDSFGSLGVGAAVESWHLEWPGVADRNGSPTGGGCVEDRLGFGWVPTSVYAARGKFESLQSSLWDEFLSIVEMDGIEIRRPSLGTINALPGKDKSCPFFSYSGSADCHDSVSALAQAIESLLRAEGEHVSREDLEMTTSRYVNWLLSATDGSSQQLADLIVNDTELSSLPVHVSGNGCRNHVRSAYGNDTQQDTSACVVSSHHSCSKGAVYAGTNGIANGHSNGVHNAWTTERVNGYSNGVSHGVSSGGVSAVQSIDEYNSNGVHHVIGNGFGNGHSNGVQYAGTAGCVNGFGNGVSHGVTSGGVCAVQSTDEHNRNGVHHVITNGCVNGYSNGISHGSAGAVNGFRGSGDVCNGNHGGQNGVANGYSNGTAHAVPNNIVSGYSKDIRQNMANGVHSLPYGGIRLGKPLLSGLDDRSGSPFILELDLPLSSLCEHHLLPFSGVAHVGYLGGTVGLERSLVLKIVRMFSRRPQVQERLTRQIAEAIAPLADVPWIMVVVEANHMCIISRGAEKLGSTTATVATAGQLANDGAMRAAFLKKISRKGQQRTIS</sequence>
<keyword evidence="5" id="KW-0378">Hydrolase</keyword>
<organism evidence="8 9">
    <name type="scientific">Riccia fluitans</name>
    <dbReference type="NCBI Taxonomy" id="41844"/>
    <lineage>
        <taxon>Eukaryota</taxon>
        <taxon>Viridiplantae</taxon>
        <taxon>Streptophyta</taxon>
        <taxon>Embryophyta</taxon>
        <taxon>Marchantiophyta</taxon>
        <taxon>Marchantiopsida</taxon>
        <taxon>Marchantiidae</taxon>
        <taxon>Marchantiales</taxon>
        <taxon>Ricciaceae</taxon>
        <taxon>Riccia</taxon>
    </lineage>
</organism>
<feature type="domain" description="GTP cyclohydrolase I" evidence="7">
    <location>
        <begin position="597"/>
        <end position="716"/>
    </location>
</feature>
<dbReference type="PANTHER" id="PTHR11109">
    <property type="entry name" value="GTP CYCLOHYDROLASE I"/>
    <property type="match status" value="1"/>
</dbReference>
<reference evidence="8 9" key="1">
    <citation type="submission" date="2024-09" db="EMBL/GenBank/DDBJ databases">
        <title>Chromosome-scale assembly of Riccia fluitans.</title>
        <authorList>
            <person name="Paukszto L."/>
            <person name="Sawicki J."/>
            <person name="Karawczyk K."/>
            <person name="Piernik-Szablinska J."/>
            <person name="Szczecinska M."/>
            <person name="Mazdziarz M."/>
        </authorList>
    </citation>
    <scope>NUCLEOTIDE SEQUENCE [LARGE SCALE GENOMIC DNA]</scope>
    <source>
        <strain evidence="8">Rf_01</strain>
        <tissue evidence="8">Aerial parts of the thallus</tissue>
    </source>
</reference>
<dbReference type="GO" id="GO:0042559">
    <property type="term" value="P:pteridine-containing compound biosynthetic process"/>
    <property type="evidence" value="ECO:0007669"/>
    <property type="project" value="UniProtKB-ARBA"/>
</dbReference>
<accession>A0ABD1YJ01</accession>
<dbReference type="InterPro" id="IPR001474">
    <property type="entry name" value="GTP_CycHdrlase_I"/>
</dbReference>
<dbReference type="InterPro" id="IPR018234">
    <property type="entry name" value="GTP_CycHdrlase_I_CS"/>
</dbReference>
<dbReference type="PANTHER" id="PTHR11109:SF7">
    <property type="entry name" value="GTP CYCLOHYDROLASE 1"/>
    <property type="match status" value="1"/>
</dbReference>
<gene>
    <name evidence="8" type="ORF">R1flu_015374</name>
</gene>
<comment type="pathway">
    <text evidence="1">Cofactor biosynthesis; 7,8-dihydroneopterin triphosphate biosynthesis; 7,8-dihydroneopterin triphosphate from GTP: step 1/1.</text>
</comment>
<dbReference type="InterPro" id="IPR043134">
    <property type="entry name" value="GTP-CH-I_N"/>
</dbReference>
<dbReference type="EMBL" id="JBHFFA010000004">
    <property type="protein sequence ID" value="KAL2630688.1"/>
    <property type="molecule type" value="Genomic_DNA"/>
</dbReference>
<evidence type="ECO:0000256" key="1">
    <source>
        <dbReference type="ARBA" id="ARBA00005080"/>
    </source>
</evidence>
<dbReference type="InterPro" id="IPR020602">
    <property type="entry name" value="GTP_CycHdrlase_I_dom"/>
</dbReference>